<keyword evidence="4" id="KW-0520">NAD</keyword>
<evidence type="ECO:0000313" key="7">
    <source>
        <dbReference type="EMBL" id="RXS94920.1"/>
    </source>
</evidence>
<dbReference type="GO" id="GO:0004022">
    <property type="term" value="F:alcohol dehydrogenase (NAD+) activity"/>
    <property type="evidence" value="ECO:0007669"/>
    <property type="project" value="TreeGrafter"/>
</dbReference>
<dbReference type="PANTHER" id="PTHR11496:SF102">
    <property type="entry name" value="ALCOHOL DEHYDROGENASE 4"/>
    <property type="match status" value="1"/>
</dbReference>
<dbReference type="FunFam" id="1.20.1090.10:FF:000001">
    <property type="entry name" value="Aldehyde-alcohol dehydrogenase"/>
    <property type="match status" value="1"/>
</dbReference>
<evidence type="ECO:0000259" key="5">
    <source>
        <dbReference type="Pfam" id="PF00465"/>
    </source>
</evidence>
<organism evidence="7 8">
    <name type="scientific">Silvibacterium dinghuense</name>
    <dbReference type="NCBI Taxonomy" id="1560006"/>
    <lineage>
        <taxon>Bacteria</taxon>
        <taxon>Pseudomonadati</taxon>
        <taxon>Acidobacteriota</taxon>
        <taxon>Terriglobia</taxon>
        <taxon>Terriglobales</taxon>
        <taxon>Acidobacteriaceae</taxon>
        <taxon>Silvibacterium</taxon>
    </lineage>
</organism>
<dbReference type="Proteomes" id="UP000290253">
    <property type="component" value="Unassembled WGS sequence"/>
</dbReference>
<dbReference type="Gene3D" id="3.40.50.1970">
    <property type="match status" value="1"/>
</dbReference>
<dbReference type="InterPro" id="IPR039697">
    <property type="entry name" value="Alcohol_dehydrogenase_Fe"/>
</dbReference>
<comment type="cofactor">
    <cofactor evidence="1">
        <name>Fe cation</name>
        <dbReference type="ChEBI" id="CHEBI:24875"/>
    </cofactor>
</comment>
<sequence>MRTITFLQPRVLTFGNGCLPDAVTYLRETPHTRIHILGSPSLSQTIEVLSGQLAHAGCSVTAQLAARAEPTIRDFNLALETARNASPTCVLGIGGGSTLDLAKLVAAFVNSTQRVEESFGIGLLRERTCGLVCMPTTSGTGSEASPNAILLDEAAQLKKGVISPHLVPDATFIDPSLTESVPPEVTAATGLDALTHCIEAYTNRHAHPLVDVYALEGVRLAARFLVRAVQDGRDREAREGMARASLYGGLCLGPVNTAAVHALAYPLGGEFHLPHGLSNAVLLPAVFRFNAEAALERHAAVALALGAETGVDAMETAENGARALEDLARACGVEMDLEKHGLRRDAIPKMAEVALSVQRLLRNNPREVTLEAAQQIYAQCFGKS</sequence>
<dbReference type="RefSeq" id="WP_129208089.1">
    <property type="nucleotide sequence ID" value="NZ_BMGU01000003.1"/>
</dbReference>
<gene>
    <name evidence="7" type="ORF">ESZ00_09775</name>
</gene>
<comment type="similarity">
    <text evidence="2">Belongs to the iron-containing alcohol dehydrogenase family.</text>
</comment>
<dbReference type="Pfam" id="PF25137">
    <property type="entry name" value="ADH_Fe_C"/>
    <property type="match status" value="1"/>
</dbReference>
<evidence type="ECO:0000256" key="3">
    <source>
        <dbReference type="ARBA" id="ARBA00023002"/>
    </source>
</evidence>
<evidence type="ECO:0000259" key="6">
    <source>
        <dbReference type="Pfam" id="PF25137"/>
    </source>
</evidence>
<dbReference type="EMBL" id="SDMK01000002">
    <property type="protein sequence ID" value="RXS94920.1"/>
    <property type="molecule type" value="Genomic_DNA"/>
</dbReference>
<feature type="domain" description="Fe-containing alcohol dehydrogenase-like C-terminal" evidence="6">
    <location>
        <begin position="186"/>
        <end position="379"/>
    </location>
</feature>
<dbReference type="Gene3D" id="1.20.1090.10">
    <property type="entry name" value="Dehydroquinate synthase-like - alpha domain"/>
    <property type="match status" value="1"/>
</dbReference>
<dbReference type="InterPro" id="IPR056798">
    <property type="entry name" value="ADH_Fe_C"/>
</dbReference>
<comment type="caution">
    <text evidence="7">The sequence shown here is derived from an EMBL/GenBank/DDBJ whole genome shotgun (WGS) entry which is preliminary data.</text>
</comment>
<dbReference type="InterPro" id="IPR001670">
    <property type="entry name" value="ADH_Fe/GldA"/>
</dbReference>
<accession>A0A4V1NV88</accession>
<dbReference type="Pfam" id="PF00465">
    <property type="entry name" value="Fe-ADH"/>
    <property type="match status" value="1"/>
</dbReference>
<feature type="domain" description="Alcohol dehydrogenase iron-type/glycerol dehydrogenase GldA" evidence="5">
    <location>
        <begin position="9"/>
        <end position="175"/>
    </location>
</feature>
<keyword evidence="8" id="KW-1185">Reference proteome</keyword>
<proteinExistence type="inferred from homology"/>
<reference evidence="7 8" key="1">
    <citation type="journal article" date="2016" name="Int. J. Syst. Evol. Microbiol.">
        <title>Acidipila dinghuensis sp. nov., an acidobacterium isolated from forest soil.</title>
        <authorList>
            <person name="Jiang Y.W."/>
            <person name="Wang J."/>
            <person name="Chen M.H."/>
            <person name="Lv Y.Y."/>
            <person name="Qiu L.H."/>
        </authorList>
    </citation>
    <scope>NUCLEOTIDE SEQUENCE [LARGE SCALE GENOMIC DNA]</scope>
    <source>
        <strain evidence="7 8">DHOF10</strain>
    </source>
</reference>
<name>A0A4V1NV88_9BACT</name>
<dbReference type="PROSITE" id="PS00913">
    <property type="entry name" value="ADH_IRON_1"/>
    <property type="match status" value="1"/>
</dbReference>
<dbReference type="AlphaFoldDB" id="A0A4V1NV88"/>
<dbReference type="GO" id="GO:0046872">
    <property type="term" value="F:metal ion binding"/>
    <property type="evidence" value="ECO:0007669"/>
    <property type="project" value="InterPro"/>
</dbReference>
<dbReference type="InterPro" id="IPR018211">
    <property type="entry name" value="ADH_Fe_CS"/>
</dbReference>
<dbReference type="CDD" id="cd08551">
    <property type="entry name" value="Fe-ADH"/>
    <property type="match status" value="1"/>
</dbReference>
<dbReference type="OrthoDB" id="9815791at2"/>
<evidence type="ECO:0000256" key="2">
    <source>
        <dbReference type="ARBA" id="ARBA00007358"/>
    </source>
</evidence>
<keyword evidence="3" id="KW-0560">Oxidoreductase</keyword>
<protein>
    <submittedName>
        <fullName evidence="7">Iron-containing alcohol dehydrogenase</fullName>
    </submittedName>
</protein>
<evidence type="ECO:0000256" key="4">
    <source>
        <dbReference type="ARBA" id="ARBA00023027"/>
    </source>
</evidence>
<dbReference type="PANTHER" id="PTHR11496">
    <property type="entry name" value="ALCOHOL DEHYDROGENASE"/>
    <property type="match status" value="1"/>
</dbReference>
<evidence type="ECO:0000256" key="1">
    <source>
        <dbReference type="ARBA" id="ARBA00001962"/>
    </source>
</evidence>
<dbReference type="FunFam" id="3.40.50.1970:FF:000003">
    <property type="entry name" value="Alcohol dehydrogenase, iron-containing"/>
    <property type="match status" value="1"/>
</dbReference>
<dbReference type="SUPFAM" id="SSF56796">
    <property type="entry name" value="Dehydroquinate synthase-like"/>
    <property type="match status" value="1"/>
</dbReference>
<evidence type="ECO:0000313" key="8">
    <source>
        <dbReference type="Proteomes" id="UP000290253"/>
    </source>
</evidence>